<organism evidence="2 3">
    <name type="scientific">Wuchereria bancrofti</name>
    <dbReference type="NCBI Taxonomy" id="6293"/>
    <lineage>
        <taxon>Eukaryota</taxon>
        <taxon>Metazoa</taxon>
        <taxon>Ecdysozoa</taxon>
        <taxon>Nematoda</taxon>
        <taxon>Chromadorea</taxon>
        <taxon>Rhabditida</taxon>
        <taxon>Spirurina</taxon>
        <taxon>Spiruromorpha</taxon>
        <taxon>Filarioidea</taxon>
        <taxon>Onchocercidae</taxon>
        <taxon>Wuchereria</taxon>
    </lineage>
</organism>
<keyword evidence="1" id="KW-0812">Transmembrane</keyword>
<accession>A0AAF5Q2Q2</accession>
<evidence type="ECO:0000313" key="2">
    <source>
        <dbReference type="Proteomes" id="UP000093561"/>
    </source>
</evidence>
<reference evidence="3" key="3">
    <citation type="submission" date="2024-02" db="UniProtKB">
        <authorList>
            <consortium name="WormBaseParasite"/>
        </authorList>
    </citation>
    <scope>IDENTIFICATION</scope>
    <source>
        <strain evidence="3">pt0022</strain>
    </source>
</reference>
<dbReference type="Proteomes" id="UP000093561">
    <property type="component" value="Unassembled WGS sequence"/>
</dbReference>
<sequence>MYFTMAAPVCYNCDPSCNDTISSIEDNMNSFELNHSNRTRRRSTIQQRSCHKFQLELILIPLSIAMMPFALCVLLLSVCFCGPKESRGKVPEMLKKKAKIDAKDANEIDNEELTCKDGIIMRRDSKKTRFSTSISFIEVNSANDEMIRSDQSIIVPNAFPQTMTATNNVECITKNDEIPSVMNKCNEMEIIEQIRMNERKFDNQKENDAFKSSYTPRQMSLKHTRFADNIDILGVTKA</sequence>
<keyword evidence="1" id="KW-0472">Membrane</keyword>
<name>A0AAF5Q2Q2_WUCBA</name>
<protein>
    <submittedName>
        <fullName evidence="3">Uncharacterized protein</fullName>
    </submittedName>
</protein>
<proteinExistence type="predicted"/>
<feature type="transmembrane region" description="Helical" evidence="1">
    <location>
        <begin position="57"/>
        <end position="78"/>
    </location>
</feature>
<keyword evidence="1" id="KW-1133">Transmembrane helix</keyword>
<reference evidence="2" key="2">
    <citation type="journal article" date="2016" name="Mol. Ecol.">
        <title>Population genomics of the filarial nematode parasite Wuchereria bancrofti from mosquitoes.</title>
        <authorList>
            <person name="Small S.T."/>
            <person name="Reimer L.J."/>
            <person name="Tisch D.J."/>
            <person name="King C.L."/>
            <person name="Christensen B.M."/>
            <person name="Siba P.M."/>
            <person name="Kazura J.W."/>
            <person name="Serre D."/>
            <person name="Zimmerman P.A."/>
        </authorList>
    </citation>
    <scope>NUCLEOTIDE SEQUENCE</scope>
    <source>
        <strain evidence="2">pt0022</strain>
    </source>
</reference>
<dbReference type="WBParaSite" id="mrna-Wban_09222">
    <property type="protein sequence ID" value="mrna-Wban_09222"/>
    <property type="gene ID" value="Wban_09222"/>
</dbReference>
<evidence type="ECO:0000256" key="1">
    <source>
        <dbReference type="SAM" id="Phobius"/>
    </source>
</evidence>
<dbReference type="AlphaFoldDB" id="A0AAF5Q2Q2"/>
<reference evidence="2" key="1">
    <citation type="submission" date="2015-03" db="EMBL/GenBank/DDBJ databases">
        <title>Wuchereria bancrofti Genome Sequencing Papua New Guinea Strain.</title>
        <authorList>
            <person name="Small S.T."/>
            <person name="Serre D."/>
            <person name="Zimmerman P.A."/>
        </authorList>
    </citation>
    <scope>NUCLEOTIDE SEQUENCE [LARGE SCALE GENOMIC DNA]</scope>
    <source>
        <strain evidence="2">pt0022</strain>
    </source>
</reference>
<evidence type="ECO:0000313" key="3">
    <source>
        <dbReference type="WBParaSite" id="mrna-Wban_09222"/>
    </source>
</evidence>